<dbReference type="EMBL" id="UINC01003619">
    <property type="protein sequence ID" value="SVA07883.1"/>
    <property type="molecule type" value="Genomic_DNA"/>
</dbReference>
<accession>A0A381T2I9</accession>
<feature type="region of interest" description="Disordered" evidence="1">
    <location>
        <begin position="1"/>
        <end position="30"/>
    </location>
</feature>
<evidence type="ECO:0000256" key="1">
    <source>
        <dbReference type="SAM" id="MobiDB-lite"/>
    </source>
</evidence>
<reference evidence="2" key="1">
    <citation type="submission" date="2018-05" db="EMBL/GenBank/DDBJ databases">
        <authorList>
            <person name="Lanie J.A."/>
            <person name="Ng W.-L."/>
            <person name="Kazmierczak K.M."/>
            <person name="Andrzejewski T.M."/>
            <person name="Davidsen T.M."/>
            <person name="Wayne K.J."/>
            <person name="Tettelin H."/>
            <person name="Glass J.I."/>
            <person name="Rusch D."/>
            <person name="Podicherti R."/>
            <person name="Tsui H.-C.T."/>
            <person name="Winkler M.E."/>
        </authorList>
    </citation>
    <scope>NUCLEOTIDE SEQUENCE</scope>
</reference>
<dbReference type="AlphaFoldDB" id="A0A381T2I9"/>
<organism evidence="2">
    <name type="scientific">marine metagenome</name>
    <dbReference type="NCBI Taxonomy" id="408172"/>
    <lineage>
        <taxon>unclassified sequences</taxon>
        <taxon>metagenomes</taxon>
        <taxon>ecological metagenomes</taxon>
    </lineage>
</organism>
<name>A0A381T2I9_9ZZZZ</name>
<sequence>MGKTSISAENQHKKYLRKARIKSRDQGSLR</sequence>
<protein>
    <submittedName>
        <fullName evidence="2">Uncharacterized protein</fullName>
    </submittedName>
</protein>
<proteinExistence type="predicted"/>
<gene>
    <name evidence="2" type="ORF">METZ01_LOCUS60737</name>
</gene>
<evidence type="ECO:0000313" key="2">
    <source>
        <dbReference type="EMBL" id="SVA07883.1"/>
    </source>
</evidence>